<dbReference type="GO" id="GO:0005524">
    <property type="term" value="F:ATP binding"/>
    <property type="evidence" value="ECO:0007669"/>
    <property type="project" value="UniProtKB-KW"/>
</dbReference>
<evidence type="ECO:0000256" key="1">
    <source>
        <dbReference type="ARBA" id="ARBA00022741"/>
    </source>
</evidence>
<dbReference type="InterPro" id="IPR027417">
    <property type="entry name" value="P-loop_NTPase"/>
</dbReference>
<sequence>MSLQNNPGSPKVIAVSSGKGGVGKTNLVANLAYALSKKGKKVLVFDADVGLNNIDILLGLAPEYRIGDVLSGKRELEEVLVEGPEGIQVLPASNGWQELTSLDNAQKMMLMEELDRLSVDFDFLLFDTGAGISSNVTYFCSAAHETLLVATTEPTSHTDVYALMKVLYQKHQQKHFRLVVNSVKSEKEALDVYRLLSAVADRYLTHVTLEYFGYVVQDPNVPKAVRRQQAFLELYPYAKASLCINDLSDKIIEEQSIIPENGDRVFMWKSVFQTQ</sequence>
<dbReference type="PIRSF" id="PIRSF003092">
    <property type="entry name" value="MinD"/>
    <property type="match status" value="1"/>
</dbReference>
<dbReference type="PANTHER" id="PTHR43384:SF4">
    <property type="entry name" value="CELLULOSE BIOSYNTHESIS PROTEIN BCSQ-RELATED"/>
    <property type="match status" value="1"/>
</dbReference>
<name>A0A7T0G1V6_9BACT</name>
<dbReference type="AlphaFoldDB" id="A0A7T0G1V6"/>
<dbReference type="GO" id="GO:0005829">
    <property type="term" value="C:cytosol"/>
    <property type="evidence" value="ECO:0007669"/>
    <property type="project" value="TreeGrafter"/>
</dbReference>
<gene>
    <name evidence="4" type="ORF">G3M70_12940</name>
</gene>
<proteinExistence type="predicted"/>
<dbReference type="CDD" id="cd02038">
    <property type="entry name" value="FlhG-like"/>
    <property type="match status" value="1"/>
</dbReference>
<dbReference type="Pfam" id="PF13614">
    <property type="entry name" value="AAA_31"/>
    <property type="match status" value="1"/>
</dbReference>
<dbReference type="Proteomes" id="UP000594688">
    <property type="component" value="Chromosome"/>
</dbReference>
<evidence type="ECO:0000313" key="4">
    <source>
        <dbReference type="EMBL" id="QPJ63810.1"/>
    </source>
</evidence>
<evidence type="ECO:0000259" key="3">
    <source>
        <dbReference type="Pfam" id="PF13614"/>
    </source>
</evidence>
<dbReference type="Gene3D" id="3.40.50.300">
    <property type="entry name" value="P-loop containing nucleotide triphosphate hydrolases"/>
    <property type="match status" value="1"/>
</dbReference>
<dbReference type="PANTHER" id="PTHR43384">
    <property type="entry name" value="SEPTUM SITE-DETERMINING PROTEIN MIND HOMOLOG, CHLOROPLASTIC-RELATED"/>
    <property type="match status" value="1"/>
</dbReference>
<reference evidence="4 5" key="1">
    <citation type="submission" date="2020-02" db="EMBL/GenBank/DDBJ databases">
        <title>Genomic and physiological characterization of two novel Nitrospinaceae genera.</title>
        <authorList>
            <person name="Mueller A.J."/>
            <person name="Jung M.-Y."/>
            <person name="Strachan C.R."/>
            <person name="Herbold C.W."/>
            <person name="Kirkegaard R.H."/>
            <person name="Daims H."/>
        </authorList>
    </citation>
    <scope>NUCLEOTIDE SEQUENCE [LARGE SCALE GENOMIC DNA]</scope>
    <source>
        <strain evidence="4">EB</strain>
    </source>
</reference>
<evidence type="ECO:0000256" key="2">
    <source>
        <dbReference type="ARBA" id="ARBA00022840"/>
    </source>
</evidence>
<dbReference type="GO" id="GO:0051782">
    <property type="term" value="P:negative regulation of cell division"/>
    <property type="evidence" value="ECO:0007669"/>
    <property type="project" value="TreeGrafter"/>
</dbReference>
<keyword evidence="2" id="KW-0067">ATP-binding</keyword>
<dbReference type="InterPro" id="IPR025501">
    <property type="entry name" value="MinD_FleN"/>
</dbReference>
<dbReference type="EMBL" id="CP048685">
    <property type="protein sequence ID" value="QPJ63810.1"/>
    <property type="molecule type" value="Genomic_DNA"/>
</dbReference>
<keyword evidence="1" id="KW-0547">Nucleotide-binding</keyword>
<dbReference type="KEGG" id="nli:G3M70_12940"/>
<dbReference type="InterPro" id="IPR033875">
    <property type="entry name" value="FlhG"/>
</dbReference>
<dbReference type="GO" id="GO:0009898">
    <property type="term" value="C:cytoplasmic side of plasma membrane"/>
    <property type="evidence" value="ECO:0007669"/>
    <property type="project" value="TreeGrafter"/>
</dbReference>
<dbReference type="InterPro" id="IPR050625">
    <property type="entry name" value="ParA/MinD_ATPase"/>
</dbReference>
<accession>A0A7T0G1V6</accession>
<dbReference type="GO" id="GO:0016887">
    <property type="term" value="F:ATP hydrolysis activity"/>
    <property type="evidence" value="ECO:0007669"/>
    <property type="project" value="TreeGrafter"/>
</dbReference>
<organism evidence="4 5">
    <name type="scientific">Candidatus Nitronauta litoralis</name>
    <dbReference type="NCBI Taxonomy" id="2705533"/>
    <lineage>
        <taxon>Bacteria</taxon>
        <taxon>Pseudomonadati</taxon>
        <taxon>Nitrospinota/Tectimicrobiota group</taxon>
        <taxon>Nitrospinota</taxon>
        <taxon>Nitrospinia</taxon>
        <taxon>Nitrospinales</taxon>
        <taxon>Nitrospinaceae</taxon>
        <taxon>Candidatus Nitronauta</taxon>
    </lineage>
</organism>
<feature type="domain" description="AAA" evidence="3">
    <location>
        <begin position="11"/>
        <end position="173"/>
    </location>
</feature>
<dbReference type="SUPFAM" id="SSF52540">
    <property type="entry name" value="P-loop containing nucleoside triphosphate hydrolases"/>
    <property type="match status" value="1"/>
</dbReference>
<evidence type="ECO:0000313" key="5">
    <source>
        <dbReference type="Proteomes" id="UP000594688"/>
    </source>
</evidence>
<dbReference type="InterPro" id="IPR025669">
    <property type="entry name" value="AAA_dom"/>
</dbReference>
<protein>
    <submittedName>
        <fullName evidence="4">MinD/ParA family protein</fullName>
    </submittedName>
</protein>